<keyword evidence="6" id="KW-0547">Nucleotide-binding</keyword>
<evidence type="ECO:0000256" key="5">
    <source>
        <dbReference type="ARBA" id="ARBA00022679"/>
    </source>
</evidence>
<dbReference type="InterPro" id="IPR011818">
    <property type="entry name" value="Uridylate_kinase_arch/spir"/>
</dbReference>
<keyword evidence="8" id="KW-0067">ATP-binding</keyword>
<dbReference type="GO" id="GO:0033862">
    <property type="term" value="F:UMP kinase activity"/>
    <property type="evidence" value="ECO:0007669"/>
    <property type="project" value="UniProtKB-EC"/>
</dbReference>
<proteinExistence type="inferred from homology"/>
<evidence type="ECO:0000256" key="7">
    <source>
        <dbReference type="ARBA" id="ARBA00022777"/>
    </source>
</evidence>
<comment type="similarity">
    <text evidence="2">Belongs to the UMP kinase family.</text>
</comment>
<dbReference type="Gene3D" id="3.40.1160.10">
    <property type="entry name" value="Acetylglutamate kinase-like"/>
    <property type="match status" value="1"/>
</dbReference>
<dbReference type="InterPro" id="IPR029063">
    <property type="entry name" value="SAM-dependent_MTases_sf"/>
</dbReference>
<evidence type="ECO:0000256" key="8">
    <source>
        <dbReference type="ARBA" id="ARBA00022840"/>
    </source>
</evidence>
<dbReference type="GO" id="GO:0008757">
    <property type="term" value="F:S-adenosylmethionine-dependent methyltransferase activity"/>
    <property type="evidence" value="ECO:0007669"/>
    <property type="project" value="InterPro"/>
</dbReference>
<dbReference type="Pfam" id="PF00696">
    <property type="entry name" value="AA_kinase"/>
    <property type="match status" value="1"/>
</dbReference>
<dbReference type="SUPFAM" id="SSF53335">
    <property type="entry name" value="S-adenosyl-L-methionine-dependent methyltransferases"/>
    <property type="match status" value="1"/>
</dbReference>
<dbReference type="STRING" id="1618480.US11_C0006G0032"/>
<dbReference type="Proteomes" id="UP000034344">
    <property type="component" value="Unassembled WGS sequence"/>
</dbReference>
<dbReference type="Pfam" id="PF08241">
    <property type="entry name" value="Methyltransf_11"/>
    <property type="match status" value="1"/>
</dbReference>
<dbReference type="AlphaFoldDB" id="A0A0G0EKK7"/>
<dbReference type="Gene3D" id="3.40.50.150">
    <property type="entry name" value="Vaccinia Virus protein VP39"/>
    <property type="match status" value="1"/>
</dbReference>
<dbReference type="InterPro" id="IPR013216">
    <property type="entry name" value="Methyltransf_11"/>
</dbReference>
<dbReference type="InterPro" id="IPR036393">
    <property type="entry name" value="AceGlu_kinase-like_sf"/>
</dbReference>
<protein>
    <recommendedName>
        <fullName evidence="3">UMP kinase</fullName>
        <ecNumber evidence="3">2.7.4.22</ecNumber>
    </recommendedName>
    <alternativeName>
        <fullName evidence="10">Uridine monophosphate kinase</fullName>
    </alternativeName>
</protein>
<name>A0A0G0EKK7_9BACT</name>
<evidence type="ECO:0000259" key="11">
    <source>
        <dbReference type="Pfam" id="PF00696"/>
    </source>
</evidence>
<dbReference type="PANTHER" id="PTHR42833:SF4">
    <property type="entry name" value="URIDYLATE KINASE PUMPKIN, CHLOROPLASTIC"/>
    <property type="match status" value="1"/>
</dbReference>
<dbReference type="PATRIC" id="fig|1618480.3.peg.473"/>
<evidence type="ECO:0000256" key="2">
    <source>
        <dbReference type="ARBA" id="ARBA00007614"/>
    </source>
</evidence>
<feature type="domain" description="Methyltransferase type 11" evidence="12">
    <location>
        <begin position="290"/>
        <end position="376"/>
    </location>
</feature>
<sequence>MILSHQEPPIILSVGGSLVVPNGGIDFKFLSQLNHFIRKQVAEGKRFFLVIGGGKIARHYRDAGKSVIGSITDEDLDWIAIHATRLNAHLLRTIFQDIAHPRIIENYDKKLINWKEPLVVGAGWKPGWSTDYDAVVLAKDYGGHLIVNLSNIDWVYDKDPNKYKNAKPIEKITWEEMEKLVGNKWTPGLNAPFDPIATSLAKKHNLTVIVTNGKDFINLDNILRGEKFKGTVITPFTFDVGFYDREYYIGKKGGHIFPYAESLVGKIFHTLVAIYRAILIKITVNPKSCLDVGCGTGRLIGILRFFGIDAYGIDVSKHAIELASKAVKPFLKTGDITNLPFKDSQFDLVISYDVLERIERSNLKKALEETIRVSKKYVFHKIFTKENIWYKVFHRRDISMVSFFPEKYWQKLFSSVENAVLIQDEMRIRLPSFFETKFLLKKKS</sequence>
<keyword evidence="4" id="KW-0963">Cytoplasm</keyword>
<keyword evidence="5" id="KW-0808">Transferase</keyword>
<dbReference type="EMBL" id="LBRS01000006">
    <property type="protein sequence ID" value="KKQ01590.1"/>
    <property type="molecule type" value="Genomic_DNA"/>
</dbReference>
<dbReference type="NCBIfam" id="TIGR02076">
    <property type="entry name" value="pyrH_arch"/>
    <property type="match status" value="1"/>
</dbReference>
<organism evidence="13 14">
    <name type="scientific">Candidatus Roizmanbacteria bacterium GW2011_GWA2_36_23</name>
    <dbReference type="NCBI Taxonomy" id="1618480"/>
    <lineage>
        <taxon>Bacteria</taxon>
        <taxon>Candidatus Roizmaniibacteriota</taxon>
    </lineage>
</organism>
<accession>A0A0G0EKK7</accession>
<feature type="domain" description="Aspartate/glutamate/uridylate kinase" evidence="11">
    <location>
        <begin position="10"/>
        <end position="212"/>
    </location>
</feature>
<comment type="caution">
    <text evidence="13">The sequence shown here is derived from an EMBL/GenBank/DDBJ whole genome shotgun (WGS) entry which is preliminary data.</text>
</comment>
<reference evidence="13 14" key="1">
    <citation type="journal article" date="2015" name="Nature">
        <title>rRNA introns, odd ribosomes, and small enigmatic genomes across a large radiation of phyla.</title>
        <authorList>
            <person name="Brown C.T."/>
            <person name="Hug L.A."/>
            <person name="Thomas B.C."/>
            <person name="Sharon I."/>
            <person name="Castelle C.J."/>
            <person name="Singh A."/>
            <person name="Wilkins M.J."/>
            <person name="Williams K.H."/>
            <person name="Banfield J.F."/>
        </authorList>
    </citation>
    <scope>NUCLEOTIDE SEQUENCE [LARGE SCALE GENOMIC DNA]</scope>
</reference>
<evidence type="ECO:0000256" key="9">
    <source>
        <dbReference type="ARBA" id="ARBA00022975"/>
    </source>
</evidence>
<evidence type="ECO:0000259" key="12">
    <source>
        <dbReference type="Pfam" id="PF08241"/>
    </source>
</evidence>
<dbReference type="GO" id="GO:0006225">
    <property type="term" value="P:UDP biosynthetic process"/>
    <property type="evidence" value="ECO:0007669"/>
    <property type="project" value="TreeGrafter"/>
</dbReference>
<evidence type="ECO:0000256" key="1">
    <source>
        <dbReference type="ARBA" id="ARBA00004791"/>
    </source>
</evidence>
<evidence type="ECO:0000313" key="13">
    <source>
        <dbReference type="EMBL" id="KKQ01590.1"/>
    </source>
</evidence>
<dbReference type="PANTHER" id="PTHR42833">
    <property type="entry name" value="URIDYLATE KINASE"/>
    <property type="match status" value="1"/>
</dbReference>
<keyword evidence="9" id="KW-0665">Pyrimidine biosynthesis</keyword>
<gene>
    <name evidence="13" type="ORF">US11_C0006G0032</name>
</gene>
<evidence type="ECO:0000256" key="6">
    <source>
        <dbReference type="ARBA" id="ARBA00022741"/>
    </source>
</evidence>
<evidence type="ECO:0000256" key="4">
    <source>
        <dbReference type="ARBA" id="ARBA00022490"/>
    </source>
</evidence>
<evidence type="ECO:0000313" key="14">
    <source>
        <dbReference type="Proteomes" id="UP000034344"/>
    </source>
</evidence>
<evidence type="ECO:0000256" key="10">
    <source>
        <dbReference type="ARBA" id="ARBA00032092"/>
    </source>
</evidence>
<dbReference type="SUPFAM" id="SSF53633">
    <property type="entry name" value="Carbamate kinase-like"/>
    <property type="match status" value="1"/>
</dbReference>
<dbReference type="InterPro" id="IPR001048">
    <property type="entry name" value="Asp/Glu/Uridylate_kinase"/>
</dbReference>
<evidence type="ECO:0000256" key="3">
    <source>
        <dbReference type="ARBA" id="ARBA00012899"/>
    </source>
</evidence>
<keyword evidence="7 13" id="KW-0418">Kinase</keyword>
<dbReference type="CDD" id="cd02440">
    <property type="entry name" value="AdoMet_MTases"/>
    <property type="match status" value="1"/>
</dbReference>
<comment type="pathway">
    <text evidence="1">Pyrimidine metabolism; CTP biosynthesis via de novo pathway; UDP from UMP (UMPK route): step 1/1.</text>
</comment>
<dbReference type="EC" id="2.7.4.22" evidence="3"/>
<dbReference type="GO" id="GO:0005524">
    <property type="term" value="F:ATP binding"/>
    <property type="evidence" value="ECO:0007669"/>
    <property type="project" value="UniProtKB-KW"/>
</dbReference>